<evidence type="ECO:0000313" key="2">
    <source>
        <dbReference type="EMBL" id="GMH90676.1"/>
    </source>
</evidence>
<keyword evidence="3" id="KW-1185">Reference proteome</keyword>
<dbReference type="Proteomes" id="UP001165085">
    <property type="component" value="Unassembled WGS sequence"/>
</dbReference>
<accession>A0A9W7BLF9</accession>
<evidence type="ECO:0000256" key="1">
    <source>
        <dbReference type="SAM" id="MobiDB-lite"/>
    </source>
</evidence>
<feature type="region of interest" description="Disordered" evidence="1">
    <location>
        <begin position="124"/>
        <end position="154"/>
    </location>
</feature>
<dbReference type="OrthoDB" id="189208at2759"/>
<comment type="caution">
    <text evidence="2">The sequence shown here is derived from an EMBL/GenBank/DDBJ whole genome shotgun (WGS) entry which is preliminary data.</text>
</comment>
<proteinExistence type="predicted"/>
<reference evidence="3" key="1">
    <citation type="journal article" date="2023" name="Commun. Biol.">
        <title>Genome analysis of Parmales, the sister group of diatoms, reveals the evolutionary specialization of diatoms from phago-mixotrophs to photoautotrophs.</title>
        <authorList>
            <person name="Ban H."/>
            <person name="Sato S."/>
            <person name="Yoshikawa S."/>
            <person name="Yamada K."/>
            <person name="Nakamura Y."/>
            <person name="Ichinomiya M."/>
            <person name="Sato N."/>
            <person name="Blanc-Mathieu R."/>
            <person name="Endo H."/>
            <person name="Kuwata A."/>
            <person name="Ogata H."/>
        </authorList>
    </citation>
    <scope>NUCLEOTIDE SEQUENCE [LARGE SCALE GENOMIC DNA]</scope>
    <source>
        <strain evidence="3">NIES 3701</strain>
    </source>
</reference>
<protein>
    <submittedName>
        <fullName evidence="2">Uncharacterized protein</fullName>
    </submittedName>
</protein>
<sequence>MISIKSAKALRLPPRLFTSRKLQQAAASVGESSSTGSSTGSRSSSSTRQTAETAAELPAETVLPYLWRSGNWYSNVYEFTSQINPKTNVPDLIPVPEHLVPQELIEWGQHPQYLEALETTSFDATGTGTGTAGEINTGDDTADPNATNISPSTGPTLHSHSLLIYPETGCAADNLSFSSSKTSTPLPSLLSSSTSLLGIISQTTLSPPSVSNPHSKNLNLETTFLTENNRQSTTISFTVNPKTSTFTSSIKVTVSYKVSGSFPNLSLITSSRGLDSQTVSSLKPSQKSPYYNSSKKYLMDKHLNGRYSRGFIVPSKRLTGLEPYKIIKMPRIFKDYYECIRLPFGLFVDLKEGKVEVGRVEVGEEGMERKILERKWEGDIWNYWIDRREEKR</sequence>
<feature type="region of interest" description="Disordered" evidence="1">
    <location>
        <begin position="23"/>
        <end position="55"/>
    </location>
</feature>
<dbReference type="AlphaFoldDB" id="A0A9W7BLF9"/>
<evidence type="ECO:0000313" key="3">
    <source>
        <dbReference type="Proteomes" id="UP001165085"/>
    </source>
</evidence>
<feature type="compositionally biased region" description="Low complexity" evidence="1">
    <location>
        <begin position="25"/>
        <end position="55"/>
    </location>
</feature>
<feature type="compositionally biased region" description="Polar residues" evidence="1">
    <location>
        <begin position="144"/>
        <end position="154"/>
    </location>
</feature>
<gene>
    <name evidence="2" type="ORF">TrST_g4962</name>
</gene>
<name>A0A9W7BLF9_9STRA</name>
<organism evidence="2 3">
    <name type="scientific">Triparma strigata</name>
    <dbReference type="NCBI Taxonomy" id="1606541"/>
    <lineage>
        <taxon>Eukaryota</taxon>
        <taxon>Sar</taxon>
        <taxon>Stramenopiles</taxon>
        <taxon>Ochrophyta</taxon>
        <taxon>Bolidophyceae</taxon>
        <taxon>Parmales</taxon>
        <taxon>Triparmaceae</taxon>
        <taxon>Triparma</taxon>
    </lineage>
</organism>
<dbReference type="EMBL" id="BRXY01000374">
    <property type="protein sequence ID" value="GMH90676.1"/>
    <property type="molecule type" value="Genomic_DNA"/>
</dbReference>